<proteinExistence type="predicted"/>
<feature type="domain" description="AMP-dependent synthetase/ligase" evidence="1">
    <location>
        <begin position="7"/>
        <end position="355"/>
    </location>
</feature>
<dbReference type="InterPro" id="IPR000873">
    <property type="entry name" value="AMP-dep_synth/lig_dom"/>
</dbReference>
<name>A0A7Z0DHT9_9ACTN</name>
<dbReference type="EMBL" id="JACBZR010000001">
    <property type="protein sequence ID" value="NYI75556.1"/>
    <property type="molecule type" value="Genomic_DNA"/>
</dbReference>
<keyword evidence="3" id="KW-0436">Ligase</keyword>
<organism evidence="3 4">
    <name type="scientific">Nocardioides panzhihuensis</name>
    <dbReference type="NCBI Taxonomy" id="860243"/>
    <lineage>
        <taxon>Bacteria</taxon>
        <taxon>Bacillati</taxon>
        <taxon>Actinomycetota</taxon>
        <taxon>Actinomycetes</taxon>
        <taxon>Propionibacteriales</taxon>
        <taxon>Nocardioidaceae</taxon>
        <taxon>Nocardioides</taxon>
    </lineage>
</organism>
<dbReference type="PANTHER" id="PTHR24096:SF323">
    <property type="entry name" value="BLR3536 PROTEIN"/>
    <property type="match status" value="1"/>
</dbReference>
<comment type="caution">
    <text evidence="3">The sequence shown here is derived from an EMBL/GenBank/DDBJ whole genome shotgun (WGS) entry which is preliminary data.</text>
</comment>
<dbReference type="InterPro" id="IPR045851">
    <property type="entry name" value="AMP-bd_C_sf"/>
</dbReference>
<protein>
    <submittedName>
        <fullName evidence="3">Acyl-CoA synthetase (AMP-forming)/AMP-acid ligase II</fullName>
    </submittedName>
</protein>
<dbReference type="Proteomes" id="UP000564496">
    <property type="component" value="Unassembled WGS sequence"/>
</dbReference>
<dbReference type="PANTHER" id="PTHR24096">
    <property type="entry name" value="LONG-CHAIN-FATTY-ACID--COA LIGASE"/>
    <property type="match status" value="1"/>
</dbReference>
<dbReference type="Pfam" id="PF13193">
    <property type="entry name" value="AMP-binding_C"/>
    <property type="match status" value="1"/>
</dbReference>
<feature type="domain" description="AMP-binding enzyme C-terminal" evidence="2">
    <location>
        <begin position="415"/>
        <end position="492"/>
    </location>
</feature>
<dbReference type="Gene3D" id="3.30.300.30">
    <property type="match status" value="1"/>
</dbReference>
<dbReference type="RefSeq" id="WP_179656268.1">
    <property type="nucleotide sequence ID" value="NZ_JACBZR010000001.1"/>
</dbReference>
<dbReference type="PROSITE" id="PS00455">
    <property type="entry name" value="AMP_BINDING"/>
    <property type="match status" value="1"/>
</dbReference>
<dbReference type="GO" id="GO:0016405">
    <property type="term" value="F:CoA-ligase activity"/>
    <property type="evidence" value="ECO:0007669"/>
    <property type="project" value="TreeGrafter"/>
</dbReference>
<dbReference type="AlphaFoldDB" id="A0A7Z0DHT9"/>
<reference evidence="3 4" key="1">
    <citation type="submission" date="2020-07" db="EMBL/GenBank/DDBJ databases">
        <title>Sequencing the genomes of 1000 actinobacteria strains.</title>
        <authorList>
            <person name="Klenk H.-P."/>
        </authorList>
    </citation>
    <scope>NUCLEOTIDE SEQUENCE [LARGE SCALE GENOMIC DNA]</scope>
    <source>
        <strain evidence="3 4">DSM 26487</strain>
    </source>
</reference>
<keyword evidence="4" id="KW-1185">Reference proteome</keyword>
<dbReference type="Pfam" id="PF00501">
    <property type="entry name" value="AMP-binding"/>
    <property type="match status" value="1"/>
</dbReference>
<evidence type="ECO:0000313" key="4">
    <source>
        <dbReference type="Proteomes" id="UP000564496"/>
    </source>
</evidence>
<evidence type="ECO:0000259" key="2">
    <source>
        <dbReference type="Pfam" id="PF13193"/>
    </source>
</evidence>
<dbReference type="InterPro" id="IPR042099">
    <property type="entry name" value="ANL_N_sf"/>
</dbReference>
<dbReference type="InterPro" id="IPR020845">
    <property type="entry name" value="AMP-binding_CS"/>
</dbReference>
<evidence type="ECO:0000313" key="3">
    <source>
        <dbReference type="EMBL" id="NYI75556.1"/>
    </source>
</evidence>
<evidence type="ECO:0000259" key="1">
    <source>
        <dbReference type="Pfam" id="PF00501"/>
    </source>
</evidence>
<sequence length="504" mass="54417">MHLSDLAGTHGAKPAVIDGSTGETLSFTELEAASNRIARAFEGLGLRHGDHVAILAENTLDLFPVVWAAQRSGLLYTPVNWHLAADEAAYIVENCGARVLLHTEHLAELAGVIAAAVSLEHRITIDGRAAGGESLLDLTDGLSTEPRENESEGYYMLYSSGTTGRPKGILPSLPDEPFGTGIQIDHMMADNFGFDDSTVYLSPGPLYHAAPLGWSLGTTRNGGTVVMMGKFDAELCLQLIARHGVTHGQFVPTMFVRMLKLPGAVRTAYDVSSLRLVIHAAAPCPVDVKEQMIEWLGPKLVEFYAGSEGTGFFMIGSSDWLDHKGSVGKAVLGTPHVLDDDGNELPAGEIGTVWFADIRPFAYHHDEDKTASAFNDRGWNTLGDLGRLDDEGYLYLSDRRTDLILSGGVNIYPREIEDVLALHPAVADIAVLGIPDAEFGQSVHAVVDPAGGVQAGPELEQLLKAYLRERIAGYKVPRSFTFGAVPRLPSGKILRRELITRFEV</sequence>
<dbReference type="SUPFAM" id="SSF56801">
    <property type="entry name" value="Acetyl-CoA synthetase-like"/>
    <property type="match status" value="1"/>
</dbReference>
<dbReference type="Gene3D" id="3.40.50.12780">
    <property type="entry name" value="N-terminal domain of ligase-like"/>
    <property type="match status" value="1"/>
</dbReference>
<accession>A0A7Z0DHT9</accession>
<gene>
    <name evidence="3" type="ORF">BJ988_000204</name>
</gene>
<dbReference type="InterPro" id="IPR025110">
    <property type="entry name" value="AMP-bd_C"/>
</dbReference>